<reference evidence="1 2" key="1">
    <citation type="journal article" date="2018" name="Mol. Plant">
        <title>The genome of Artemisia annua provides insight into the evolution of Asteraceae family and artemisinin biosynthesis.</title>
        <authorList>
            <person name="Shen Q."/>
            <person name="Zhang L."/>
            <person name="Liao Z."/>
            <person name="Wang S."/>
            <person name="Yan T."/>
            <person name="Shi P."/>
            <person name="Liu M."/>
            <person name="Fu X."/>
            <person name="Pan Q."/>
            <person name="Wang Y."/>
            <person name="Lv Z."/>
            <person name="Lu X."/>
            <person name="Zhang F."/>
            <person name="Jiang W."/>
            <person name="Ma Y."/>
            <person name="Chen M."/>
            <person name="Hao X."/>
            <person name="Li L."/>
            <person name="Tang Y."/>
            <person name="Lv G."/>
            <person name="Zhou Y."/>
            <person name="Sun X."/>
            <person name="Brodelius P.E."/>
            <person name="Rose J.K.C."/>
            <person name="Tang K."/>
        </authorList>
    </citation>
    <scope>NUCLEOTIDE SEQUENCE [LARGE SCALE GENOMIC DNA]</scope>
    <source>
        <strain evidence="2">cv. Huhao1</strain>
        <tissue evidence="1">Leaf</tissue>
    </source>
</reference>
<evidence type="ECO:0000313" key="2">
    <source>
        <dbReference type="Proteomes" id="UP000245207"/>
    </source>
</evidence>
<name>A0A2U1LFG3_ARTAN</name>
<evidence type="ECO:0000313" key="1">
    <source>
        <dbReference type="EMBL" id="PWA47740.1"/>
    </source>
</evidence>
<proteinExistence type="predicted"/>
<sequence length="85" mass="9564">MWAVVYDDIEFADEGEEKLDEDDELEAGDISSILLDKKHHLRCLCSYSDFRGFSRVHGRLSGYHTSCSPEKPLHVAKGMAPSSFS</sequence>
<keyword evidence="2" id="KW-1185">Reference proteome</keyword>
<dbReference type="EMBL" id="PKPP01009669">
    <property type="protein sequence ID" value="PWA47740.1"/>
    <property type="molecule type" value="Genomic_DNA"/>
</dbReference>
<dbReference type="Proteomes" id="UP000245207">
    <property type="component" value="Unassembled WGS sequence"/>
</dbReference>
<accession>A0A2U1LFG3</accession>
<organism evidence="1 2">
    <name type="scientific">Artemisia annua</name>
    <name type="common">Sweet wormwood</name>
    <dbReference type="NCBI Taxonomy" id="35608"/>
    <lineage>
        <taxon>Eukaryota</taxon>
        <taxon>Viridiplantae</taxon>
        <taxon>Streptophyta</taxon>
        <taxon>Embryophyta</taxon>
        <taxon>Tracheophyta</taxon>
        <taxon>Spermatophyta</taxon>
        <taxon>Magnoliopsida</taxon>
        <taxon>eudicotyledons</taxon>
        <taxon>Gunneridae</taxon>
        <taxon>Pentapetalae</taxon>
        <taxon>asterids</taxon>
        <taxon>campanulids</taxon>
        <taxon>Asterales</taxon>
        <taxon>Asteraceae</taxon>
        <taxon>Asteroideae</taxon>
        <taxon>Anthemideae</taxon>
        <taxon>Artemisiinae</taxon>
        <taxon>Artemisia</taxon>
    </lineage>
</organism>
<comment type="caution">
    <text evidence="1">The sequence shown here is derived from an EMBL/GenBank/DDBJ whole genome shotgun (WGS) entry which is preliminary data.</text>
</comment>
<dbReference type="AlphaFoldDB" id="A0A2U1LFG3"/>
<gene>
    <name evidence="1" type="ORF">CTI12_AA496640</name>
</gene>
<protein>
    <submittedName>
        <fullName evidence="1">Uncharacterized protein</fullName>
    </submittedName>
</protein>